<evidence type="ECO:0000313" key="2">
    <source>
        <dbReference type="EMBL" id="AND41570.1"/>
    </source>
</evidence>
<accession>A0A160MEQ5</accession>
<dbReference type="STRING" id="1196031.A361_21205"/>
<protein>
    <submittedName>
        <fullName evidence="2">Uncharacterized protein</fullName>
    </submittedName>
</protein>
<gene>
    <name evidence="2" type="ORF">A361_21205</name>
</gene>
<dbReference type="AlphaFoldDB" id="A0A160MEQ5"/>
<dbReference type="KEGG" id="bon:A361_21205"/>
<dbReference type="EMBL" id="CP015506">
    <property type="protein sequence ID" value="AND41570.1"/>
    <property type="molecule type" value="Genomic_DNA"/>
</dbReference>
<dbReference type="eggNOG" id="ENOG5030DYR">
    <property type="taxonomic scope" value="Bacteria"/>
</dbReference>
<organism evidence="2 3">
    <name type="scientific">Cytobacillus oceanisediminis 2691</name>
    <dbReference type="NCBI Taxonomy" id="1196031"/>
    <lineage>
        <taxon>Bacteria</taxon>
        <taxon>Bacillati</taxon>
        <taxon>Bacillota</taxon>
        <taxon>Bacilli</taxon>
        <taxon>Bacillales</taxon>
        <taxon>Bacillaceae</taxon>
        <taxon>Cytobacillus</taxon>
    </lineage>
</organism>
<feature type="region of interest" description="Disordered" evidence="1">
    <location>
        <begin position="24"/>
        <end position="44"/>
    </location>
</feature>
<name>A0A160MEQ5_9BACI</name>
<feature type="compositionally biased region" description="Basic and acidic residues" evidence="1">
    <location>
        <begin position="24"/>
        <end position="35"/>
    </location>
</feature>
<reference evidence="2 3" key="1">
    <citation type="submission" date="2016-04" db="EMBL/GenBank/DDBJ databases">
        <title>Complete genome sequence of Bacillus oceanisediminis strain 2691.</title>
        <authorList>
            <person name="Jeong H."/>
            <person name="Kim H.J."/>
            <person name="Lee D.-W."/>
        </authorList>
    </citation>
    <scope>NUCLEOTIDE SEQUENCE [LARGE SCALE GENOMIC DNA]</scope>
    <source>
        <strain evidence="2 3">2691</strain>
    </source>
</reference>
<evidence type="ECO:0000256" key="1">
    <source>
        <dbReference type="SAM" id="MobiDB-lite"/>
    </source>
</evidence>
<proteinExistence type="predicted"/>
<evidence type="ECO:0000313" key="3">
    <source>
        <dbReference type="Proteomes" id="UP000077856"/>
    </source>
</evidence>
<dbReference type="Proteomes" id="UP000077856">
    <property type="component" value="Chromosome"/>
</dbReference>
<sequence length="75" mass="8449">MLPHFLRAVLIQGSLFIVLREQRARGDPKDAERRGASGAPWESLSACSGSQRMKFKKLYKLSGKRLNDESSEIND</sequence>